<reference evidence="2" key="1">
    <citation type="journal article" date="2017" name="Gigascience">
        <title>The first near-complete assembly of the hexaploid bread wheat genome, Triticum aestivum.</title>
        <authorList>
            <person name="Zimin A.V."/>
            <person name="Puiu D."/>
            <person name="Hall R."/>
            <person name="Kingan S."/>
            <person name="Clavijo B.J."/>
            <person name="Salzberg S.L."/>
        </authorList>
    </citation>
    <scope>NUCLEOTIDE SEQUENCE</scope>
    <source>
        <tissue evidence="2">Leaf</tissue>
    </source>
</reference>
<feature type="non-terminal residue" evidence="2">
    <location>
        <position position="1"/>
    </location>
</feature>
<name>A0A9R1N6I5_WHEAT</name>
<sequence>HGRTKKQEPVAGPSVTTTNKKNKKKK</sequence>
<evidence type="ECO:0000256" key="1">
    <source>
        <dbReference type="SAM" id="MobiDB-lite"/>
    </source>
</evidence>
<dbReference type="AlphaFoldDB" id="A0A9R1N6I5"/>
<feature type="region of interest" description="Disordered" evidence="1">
    <location>
        <begin position="1"/>
        <end position="26"/>
    </location>
</feature>
<accession>A0A9R1N6I5</accession>
<organism evidence="2">
    <name type="scientific">Triticum aestivum</name>
    <name type="common">Wheat</name>
    <dbReference type="NCBI Taxonomy" id="4565"/>
    <lineage>
        <taxon>Eukaryota</taxon>
        <taxon>Viridiplantae</taxon>
        <taxon>Streptophyta</taxon>
        <taxon>Embryophyta</taxon>
        <taxon>Tracheophyta</taxon>
        <taxon>Spermatophyta</taxon>
        <taxon>Magnoliopsida</taxon>
        <taxon>Liliopsida</taxon>
        <taxon>Poales</taxon>
        <taxon>Poaceae</taxon>
        <taxon>BOP clade</taxon>
        <taxon>Pooideae</taxon>
        <taxon>Triticodae</taxon>
        <taxon>Triticeae</taxon>
        <taxon>Triticinae</taxon>
        <taxon>Triticum</taxon>
    </lineage>
</organism>
<proteinExistence type="predicted"/>
<gene>
    <name evidence="2" type="ORF">CFC21_103571</name>
</gene>
<comment type="caution">
    <text evidence="2">The sequence shown here is derived from an EMBL/GenBank/DDBJ whole genome shotgun (WGS) entry which is preliminary data.</text>
</comment>
<protein>
    <submittedName>
        <fullName evidence="2">Uncharacterized protein</fullName>
    </submittedName>
</protein>
<dbReference type="Proteomes" id="UP000815260">
    <property type="component" value="Chromosome 7B"/>
</dbReference>
<dbReference type="EMBL" id="CM022230">
    <property type="protein sequence ID" value="KAF7102432.1"/>
    <property type="molecule type" value="Genomic_DNA"/>
</dbReference>
<evidence type="ECO:0000313" key="2">
    <source>
        <dbReference type="EMBL" id="KAF7102432.1"/>
    </source>
</evidence>
<reference evidence="2" key="2">
    <citation type="submission" date="2020-03" db="EMBL/GenBank/DDBJ databases">
        <title>The second near-complete assembly of the hexaploid bread wheat (Triticum aestivum) genome.</title>
        <authorList>
            <person name="Zimin A.V."/>
            <person name="Puiu D."/>
            <person name="Shumante A."/>
            <person name="Alonge M."/>
            <person name="Salzberg S.L."/>
        </authorList>
    </citation>
    <scope>NUCLEOTIDE SEQUENCE</scope>
    <source>
        <tissue evidence="2">Leaf</tissue>
    </source>
</reference>